<dbReference type="Gene3D" id="1.50.10.10">
    <property type="match status" value="1"/>
</dbReference>
<dbReference type="Pfam" id="PF25788">
    <property type="entry name" value="Ig_Rha78A_N"/>
    <property type="match status" value="1"/>
</dbReference>
<dbReference type="OrthoDB" id="10036721at2759"/>
<evidence type="ECO:0000313" key="8">
    <source>
        <dbReference type="EMBL" id="OCF23444.1"/>
    </source>
</evidence>
<dbReference type="Pfam" id="PF05592">
    <property type="entry name" value="Bac_rhamnosid"/>
    <property type="match status" value="1"/>
</dbReference>
<proteinExistence type="predicted"/>
<dbReference type="InterPro" id="IPR013737">
    <property type="entry name" value="Bac_rhamnosid_N"/>
</dbReference>
<dbReference type="EMBL" id="CP144546">
    <property type="protein sequence ID" value="WVW85796.1"/>
    <property type="molecule type" value="Genomic_DNA"/>
</dbReference>
<dbReference type="GeneID" id="30210825"/>
<gene>
    <name evidence="8" type="ORF">I302_06426</name>
    <name evidence="9" type="ORF">I302_107834</name>
</gene>
<dbReference type="InterPro" id="IPR013783">
    <property type="entry name" value="Ig-like_fold"/>
</dbReference>
<dbReference type="Proteomes" id="UP000092730">
    <property type="component" value="Chromosome 6"/>
</dbReference>
<organism evidence="8">
    <name type="scientific">Kwoniella bestiolae CBS 10118</name>
    <dbReference type="NCBI Taxonomy" id="1296100"/>
    <lineage>
        <taxon>Eukaryota</taxon>
        <taxon>Fungi</taxon>
        <taxon>Dikarya</taxon>
        <taxon>Basidiomycota</taxon>
        <taxon>Agaricomycotina</taxon>
        <taxon>Tremellomycetes</taxon>
        <taxon>Tremellales</taxon>
        <taxon>Cryptococcaceae</taxon>
        <taxon>Kwoniella</taxon>
    </lineage>
</organism>
<dbReference type="GO" id="GO:0030596">
    <property type="term" value="F:alpha-L-rhamnosidase activity"/>
    <property type="evidence" value="ECO:0007669"/>
    <property type="project" value="UniProtKB-EC"/>
</dbReference>
<keyword evidence="10" id="KW-1185">Reference proteome</keyword>
<protein>
    <recommendedName>
        <fullName evidence="2">alpha-L-rhamnosidase</fullName>
        <ecNumber evidence="2">3.2.1.40</ecNumber>
    </recommendedName>
</protein>
<dbReference type="KEGG" id="kbi:30210825"/>
<dbReference type="PANTHER" id="PTHR33307">
    <property type="entry name" value="ALPHA-RHAMNOSIDASE (EUROFUNG)"/>
    <property type="match status" value="1"/>
</dbReference>
<evidence type="ECO:0000259" key="7">
    <source>
        <dbReference type="Pfam" id="PF17390"/>
    </source>
</evidence>
<evidence type="ECO:0000259" key="4">
    <source>
        <dbReference type="Pfam" id="PF05592"/>
    </source>
</evidence>
<dbReference type="InterPro" id="IPR035398">
    <property type="entry name" value="Bac_rhamnosid_C"/>
</dbReference>
<dbReference type="Gene3D" id="2.60.40.10">
    <property type="entry name" value="Immunoglobulins"/>
    <property type="match status" value="1"/>
</dbReference>
<dbReference type="AlphaFoldDB" id="A0A1B9FXF2"/>
<evidence type="ECO:0000259" key="6">
    <source>
        <dbReference type="Pfam" id="PF17389"/>
    </source>
</evidence>
<dbReference type="SUPFAM" id="SSF48208">
    <property type="entry name" value="Six-hairpin glycosidases"/>
    <property type="match status" value="1"/>
</dbReference>
<comment type="catalytic activity">
    <reaction evidence="1">
        <text>Hydrolysis of terminal non-reducing alpha-L-rhamnose residues in alpha-L-rhamnosides.</text>
        <dbReference type="EC" id="3.2.1.40"/>
    </reaction>
</comment>
<reference evidence="8" key="3">
    <citation type="submission" date="2014-01" db="EMBL/GenBank/DDBJ databases">
        <title>Evolution of pathogenesis and genome organization in the Tremellales.</title>
        <authorList>
            <person name="Cuomo C."/>
            <person name="Litvintseva A."/>
            <person name="Heitman J."/>
            <person name="Chen Y."/>
            <person name="Sun S."/>
            <person name="Springer D."/>
            <person name="Dromer F."/>
            <person name="Young S."/>
            <person name="Zeng Q."/>
            <person name="Chapman S."/>
            <person name="Gujja S."/>
            <person name="Saif S."/>
            <person name="Birren B."/>
        </authorList>
    </citation>
    <scope>NUCLEOTIDE SEQUENCE</scope>
    <source>
        <strain evidence="8">CBS 10118</strain>
    </source>
</reference>
<evidence type="ECO:0000259" key="5">
    <source>
        <dbReference type="Pfam" id="PF08531"/>
    </source>
</evidence>
<evidence type="ECO:0000256" key="2">
    <source>
        <dbReference type="ARBA" id="ARBA00012652"/>
    </source>
</evidence>
<evidence type="ECO:0000256" key="3">
    <source>
        <dbReference type="ARBA" id="ARBA00022801"/>
    </source>
</evidence>
<dbReference type="Pfam" id="PF17389">
    <property type="entry name" value="Bac_rhamnosid6H"/>
    <property type="match status" value="1"/>
</dbReference>
<feature type="domain" description="Alpha-L-rhamnosidase C-terminal" evidence="7">
    <location>
        <begin position="775"/>
        <end position="843"/>
    </location>
</feature>
<dbReference type="InterPro" id="IPR035396">
    <property type="entry name" value="Bac_rhamnosid6H"/>
</dbReference>
<dbReference type="Pfam" id="PF08531">
    <property type="entry name" value="Bac_rhamnosid_N"/>
    <property type="match status" value="1"/>
</dbReference>
<reference evidence="9" key="2">
    <citation type="submission" date="2013-07" db="EMBL/GenBank/DDBJ databases">
        <authorList>
            <consortium name="The Broad Institute Genome Sequencing Platform"/>
            <person name="Cuomo C."/>
            <person name="Litvintseva A."/>
            <person name="Chen Y."/>
            <person name="Heitman J."/>
            <person name="Sun S."/>
            <person name="Springer D."/>
            <person name="Dromer F."/>
            <person name="Young S.K."/>
            <person name="Zeng Q."/>
            <person name="Gargeya S."/>
            <person name="Fitzgerald M."/>
            <person name="Abouelleil A."/>
            <person name="Alvarado L."/>
            <person name="Berlin A.M."/>
            <person name="Chapman S.B."/>
            <person name="Dewar J."/>
            <person name="Goldberg J."/>
            <person name="Griggs A."/>
            <person name="Gujja S."/>
            <person name="Hansen M."/>
            <person name="Howarth C."/>
            <person name="Imamovic A."/>
            <person name="Larimer J."/>
            <person name="McCowan C."/>
            <person name="Murphy C."/>
            <person name="Pearson M."/>
            <person name="Priest M."/>
            <person name="Roberts A."/>
            <person name="Saif S."/>
            <person name="Shea T."/>
            <person name="Sykes S."/>
            <person name="Wortman J."/>
            <person name="Nusbaum C."/>
            <person name="Birren B."/>
        </authorList>
    </citation>
    <scope>NUCLEOTIDE SEQUENCE</scope>
    <source>
        <strain evidence="9">CBS 10118</strain>
    </source>
</reference>
<feature type="domain" description="Alpha-L-rhamnosidase six-hairpin glycosidase" evidence="6">
    <location>
        <begin position="420"/>
        <end position="773"/>
    </location>
</feature>
<dbReference type="EC" id="3.2.1.40" evidence="2"/>
<dbReference type="InterPro" id="IPR008928">
    <property type="entry name" value="6-hairpin_glycosidase_sf"/>
</dbReference>
<name>A0A1B9FXF2_9TREE</name>
<dbReference type="PANTHER" id="PTHR33307:SF6">
    <property type="entry name" value="ALPHA-RHAMNOSIDASE (EUROFUNG)-RELATED"/>
    <property type="match status" value="1"/>
</dbReference>
<feature type="domain" description="Bacterial alpha-L-rhamnosidase N-terminal" evidence="5">
    <location>
        <begin position="149"/>
        <end position="278"/>
    </location>
</feature>
<dbReference type="GO" id="GO:0005975">
    <property type="term" value="P:carbohydrate metabolic process"/>
    <property type="evidence" value="ECO:0007669"/>
    <property type="project" value="InterPro"/>
</dbReference>
<reference evidence="9" key="4">
    <citation type="submission" date="2024-02" db="EMBL/GenBank/DDBJ databases">
        <title>Comparative genomics of Cryptococcus and Kwoniella reveals pathogenesis evolution and contrasting modes of karyotype evolution via chromosome fusion or intercentromeric recombination.</title>
        <authorList>
            <person name="Coelho M.A."/>
            <person name="David-Palma M."/>
            <person name="Shea T."/>
            <person name="Bowers K."/>
            <person name="McGinley-Smith S."/>
            <person name="Mohammad A.W."/>
            <person name="Gnirke A."/>
            <person name="Yurkov A.M."/>
            <person name="Nowrousian M."/>
            <person name="Sun S."/>
            <person name="Cuomo C.A."/>
            <person name="Heitman J."/>
        </authorList>
    </citation>
    <scope>NUCLEOTIDE SEQUENCE</scope>
    <source>
        <strain evidence="9">CBS 10118</strain>
    </source>
</reference>
<feature type="domain" description="Alpha-L-rhamnosidase concanavalin-like" evidence="4">
    <location>
        <begin position="312"/>
        <end position="416"/>
    </location>
</feature>
<dbReference type="Gene3D" id="2.60.120.260">
    <property type="entry name" value="Galactose-binding domain-like"/>
    <property type="match status" value="2"/>
</dbReference>
<dbReference type="InterPro" id="IPR008902">
    <property type="entry name" value="Rhamnosid_concanavalin"/>
</dbReference>
<evidence type="ECO:0000313" key="9">
    <source>
        <dbReference type="EMBL" id="WVW85796.1"/>
    </source>
</evidence>
<dbReference type="Gene3D" id="2.60.420.10">
    <property type="entry name" value="Maltose phosphorylase, domain 3"/>
    <property type="match status" value="1"/>
</dbReference>
<evidence type="ECO:0000256" key="1">
    <source>
        <dbReference type="ARBA" id="ARBA00001445"/>
    </source>
</evidence>
<dbReference type="EMBL" id="KI894023">
    <property type="protein sequence ID" value="OCF23444.1"/>
    <property type="molecule type" value="Genomic_DNA"/>
</dbReference>
<keyword evidence="3" id="KW-0378">Hydrolase</keyword>
<reference evidence="8" key="1">
    <citation type="submission" date="2013-07" db="EMBL/GenBank/DDBJ databases">
        <title>The Genome Sequence of Cryptococcus bestiolae CBS10118.</title>
        <authorList>
            <consortium name="The Broad Institute Genome Sequencing Platform"/>
            <person name="Cuomo C."/>
            <person name="Litvintseva A."/>
            <person name="Chen Y."/>
            <person name="Heitman J."/>
            <person name="Sun S."/>
            <person name="Springer D."/>
            <person name="Dromer F."/>
            <person name="Young S.K."/>
            <person name="Zeng Q."/>
            <person name="Gargeya S."/>
            <person name="Fitzgerald M."/>
            <person name="Abouelleil A."/>
            <person name="Alvarado L."/>
            <person name="Berlin A.M."/>
            <person name="Chapman S.B."/>
            <person name="Dewar J."/>
            <person name="Goldberg J."/>
            <person name="Griggs A."/>
            <person name="Gujja S."/>
            <person name="Hansen M."/>
            <person name="Howarth C."/>
            <person name="Imamovic A."/>
            <person name="Larimer J."/>
            <person name="McCowan C."/>
            <person name="Murphy C."/>
            <person name="Pearson M."/>
            <person name="Priest M."/>
            <person name="Roberts A."/>
            <person name="Saif S."/>
            <person name="Shea T."/>
            <person name="Sykes S."/>
            <person name="Wortman J."/>
            <person name="Nusbaum C."/>
            <person name="Birren B."/>
        </authorList>
    </citation>
    <scope>NUCLEOTIDE SEQUENCE [LARGE SCALE GENOMIC DNA]</scope>
    <source>
        <strain evidence="8">CBS 10118</strain>
    </source>
</reference>
<dbReference type="Pfam" id="PF17390">
    <property type="entry name" value="Bac_rhamnosid_C"/>
    <property type="match status" value="1"/>
</dbReference>
<dbReference type="VEuPathDB" id="FungiDB:I302_06426"/>
<evidence type="ECO:0000313" key="10">
    <source>
        <dbReference type="Proteomes" id="UP000092730"/>
    </source>
</evidence>
<dbReference type="RefSeq" id="XP_019044514.1">
    <property type="nucleotide sequence ID" value="XM_019193037.1"/>
</dbReference>
<accession>A0A1B9FXF2</accession>
<sequence>MPSLTDPISISTITFERSRNGVVGTSEPRISWRFEGDAQDWYQASYDIRFKRTSGVEEYHHDTSKSIFVPWSSGPLRSGEVVEVSVRSVGPDGSRTPWTSARVEAALLNQSDWKADMISVDCKPHTNLAKPSRPFILRRHFDLPSISKPARLYATAFGMYDIKINGQVVGDQVLKPGWTSYDHRLYYQAFDVSSYLHVGSNIIEGHVAEGWYSGRLGFLGGKRNLYGENTGLQAQLMVGDEVVLRTDSSWTATRSPISYSGVYDGEKVDFRLAEDKLKELSVIVLDRPKAKFILDMAPIKRMQEISSKEIITTSSGKVIIDFGQNLVGWVRINTVPARVLPGDEIVLSHAEVLEHGELGTRPLRVAECQDTLVCGSDNSAFRGWEPTFTFHGFRYVQVDGWGGDVKLADFTAVVVYTDMERTGWFKSSHPLINKLHENVIWGMRGNFVGLPTDCPQRDERLGWSGDLTVFRDTANFLYDTSSILSGWLEDVAVEQEENSHIPPLVVPNILSRIYPQSPLRLAIWGDVAVLASLSLFEAFGDANVLAQQYDSMFNWLTQGIVRDENGLWRDKPEDTQLGDWLDPAAPPDFPGDGRTDPKLVADAYLVHVTRTMAEISRLLNKEEDALRFESEWKTLRQHYLDNYVSKTGRTVSDSQTALALSLQFDLLSDKQREVAIDRLETLVKKNVFKVATGFAGTPIILGVLAANDRLHLAYRMLQEKQCPSWLYTVSMGATTMWERWDSMRPDGTINPGEMTSFNHYALGSVASFLHNTIGGISPLEPGWKKFKVAPRPGGTVTSAEVKHLSPYGLIECSWHLKDEMLTVAVSVPPNSRAKVEIGDLDLQIGSGRREFVVKYKSDPRWPPKPIYNSMTIPLVDEIA</sequence>
<dbReference type="InterPro" id="IPR012341">
    <property type="entry name" value="6hp_glycosidase-like_sf"/>
</dbReference>
<dbReference type="STRING" id="1296100.A0A1B9FXF2"/>
<dbReference type="InterPro" id="IPR016007">
    <property type="entry name" value="Alpha_rhamnosid"/>
</dbReference>